<evidence type="ECO:0000256" key="6">
    <source>
        <dbReference type="ARBA" id="ARBA00023285"/>
    </source>
</evidence>
<keyword evidence="5" id="KW-0862">Zinc</keyword>
<proteinExistence type="inferred from homology"/>
<dbReference type="Proteomes" id="UP000234296">
    <property type="component" value="Unassembled WGS sequence"/>
</dbReference>
<dbReference type="Pfam" id="PF01546">
    <property type="entry name" value="Peptidase_M20"/>
    <property type="match status" value="1"/>
</dbReference>
<keyword evidence="3" id="KW-0479">Metal-binding</keyword>
<dbReference type="InterPro" id="IPR002933">
    <property type="entry name" value="Peptidase_M20"/>
</dbReference>
<reference evidence="9" key="1">
    <citation type="submission" date="2017-12" db="EMBL/GenBank/DDBJ databases">
        <title>The genome sequence of Pantoea sp. 596.</title>
        <authorList>
            <person name="Gao J."/>
            <person name="Mao X."/>
            <person name="Sun J."/>
        </authorList>
    </citation>
    <scope>NUCLEOTIDE SEQUENCE [LARGE SCALE GENOMIC DNA]</scope>
    <source>
        <strain evidence="9">596</strain>
    </source>
</reference>
<dbReference type="PROSITE" id="PS00758">
    <property type="entry name" value="ARGE_DAPE_CPG2_1"/>
    <property type="match status" value="1"/>
</dbReference>
<keyword evidence="4" id="KW-0378">Hydrolase</keyword>
<dbReference type="SUPFAM" id="SSF53187">
    <property type="entry name" value="Zn-dependent exopeptidases"/>
    <property type="match status" value="1"/>
</dbReference>
<dbReference type="RefSeq" id="WP_101761357.1">
    <property type="nucleotide sequence ID" value="NZ_PJRT01000005.1"/>
</dbReference>
<dbReference type="EMBL" id="PJRT01000005">
    <property type="protein sequence ID" value="PLR26031.1"/>
    <property type="molecule type" value="Genomic_DNA"/>
</dbReference>
<evidence type="ECO:0000313" key="9">
    <source>
        <dbReference type="Proteomes" id="UP000234296"/>
    </source>
</evidence>
<name>A0ABX4SUF9_9GAMM</name>
<keyword evidence="9" id="KW-1185">Reference proteome</keyword>
<evidence type="ECO:0000256" key="4">
    <source>
        <dbReference type="ARBA" id="ARBA00022801"/>
    </source>
</evidence>
<dbReference type="InterPro" id="IPR036264">
    <property type="entry name" value="Bact_exopeptidase_dim_dom"/>
</dbReference>
<dbReference type="Gene3D" id="3.40.630.10">
    <property type="entry name" value="Zn peptidases"/>
    <property type="match status" value="1"/>
</dbReference>
<accession>A0ABX4SUF9</accession>
<gene>
    <name evidence="8" type="ORF">PZBJ_04325</name>
</gene>
<evidence type="ECO:0000256" key="3">
    <source>
        <dbReference type="ARBA" id="ARBA00022723"/>
    </source>
</evidence>
<comment type="cofactor">
    <cofactor evidence="1">
        <name>Zn(2+)</name>
        <dbReference type="ChEBI" id="CHEBI:29105"/>
    </cofactor>
</comment>
<evidence type="ECO:0000313" key="8">
    <source>
        <dbReference type="EMBL" id="PLR26031.1"/>
    </source>
</evidence>
<organism evidence="8 9">
    <name type="scientific">Pantoea endophytica</name>
    <dbReference type="NCBI Taxonomy" id="92488"/>
    <lineage>
        <taxon>Bacteria</taxon>
        <taxon>Pseudomonadati</taxon>
        <taxon>Pseudomonadota</taxon>
        <taxon>Gammaproteobacteria</taxon>
        <taxon>Enterobacterales</taxon>
        <taxon>Erwiniaceae</taxon>
        <taxon>Pantoea</taxon>
    </lineage>
</organism>
<protein>
    <submittedName>
        <fullName evidence="8">Peptidase M20</fullName>
    </submittedName>
</protein>
<dbReference type="PANTHER" id="PTHR43808">
    <property type="entry name" value="ACETYLORNITHINE DEACETYLASE"/>
    <property type="match status" value="1"/>
</dbReference>
<evidence type="ECO:0000259" key="7">
    <source>
        <dbReference type="Pfam" id="PF07687"/>
    </source>
</evidence>
<dbReference type="InterPro" id="IPR050072">
    <property type="entry name" value="Peptidase_M20A"/>
</dbReference>
<dbReference type="SUPFAM" id="SSF55031">
    <property type="entry name" value="Bacterial exopeptidase dimerisation domain"/>
    <property type="match status" value="1"/>
</dbReference>
<dbReference type="Pfam" id="PF07687">
    <property type="entry name" value="M20_dimer"/>
    <property type="match status" value="1"/>
</dbReference>
<dbReference type="PROSITE" id="PS00759">
    <property type="entry name" value="ARGE_DAPE_CPG2_2"/>
    <property type="match status" value="1"/>
</dbReference>
<dbReference type="Gene3D" id="3.30.70.360">
    <property type="match status" value="1"/>
</dbReference>
<dbReference type="PANTHER" id="PTHR43808:SF8">
    <property type="entry name" value="PEPTIDASE M20 DIMERISATION DOMAIN-CONTAINING PROTEIN"/>
    <property type="match status" value="1"/>
</dbReference>
<dbReference type="InterPro" id="IPR001261">
    <property type="entry name" value="ArgE/DapE_CS"/>
</dbReference>
<feature type="domain" description="Peptidase M20 dimerisation" evidence="7">
    <location>
        <begin position="171"/>
        <end position="272"/>
    </location>
</feature>
<dbReference type="InterPro" id="IPR011650">
    <property type="entry name" value="Peptidase_M20_dimer"/>
</dbReference>
<evidence type="ECO:0000256" key="2">
    <source>
        <dbReference type="ARBA" id="ARBA00006247"/>
    </source>
</evidence>
<sequence length="372" mass="39626">MQPASLALAQQLLGFDTINPPGNEAACMAFFAAWLSDQGFEVQLSSFGEGRSNLVAQMRGSAAGKPLAFTGHLDTVPLGNQPWQHDPFGSEIADDRLYGRGSSDMKAAIAAFAHACIEQQPAIRAGRGVVLLITGGEETGCDGAQALIAAGTLPEIGALIVGEPTANYPVIGHKGALWLRCETRGKTAHGAMPELGINAIYLAADALGKIRHFSPGAPHPLMKQPTLNVGHIQGGLNINSVPDRTAFDVDIRSAPNLQHATIRQRLGELMGEAVHITTLVDLPAVLSSVENLWIQSIYRHCQAFFEQPLQARVVPYFTDASLLLPALGDPPCIILGSGEPTMAHQTDEYCLVSKLGEAEQLYGQIIAEWMKG</sequence>
<evidence type="ECO:0000256" key="5">
    <source>
        <dbReference type="ARBA" id="ARBA00022833"/>
    </source>
</evidence>
<dbReference type="CDD" id="cd08659">
    <property type="entry name" value="M20_ArgE_DapE-like"/>
    <property type="match status" value="1"/>
</dbReference>
<comment type="similarity">
    <text evidence="2">Belongs to the peptidase M20A family.</text>
</comment>
<comment type="caution">
    <text evidence="8">The sequence shown here is derived from an EMBL/GenBank/DDBJ whole genome shotgun (WGS) entry which is preliminary data.</text>
</comment>
<keyword evidence="6" id="KW-0170">Cobalt</keyword>
<evidence type="ECO:0000256" key="1">
    <source>
        <dbReference type="ARBA" id="ARBA00001947"/>
    </source>
</evidence>